<keyword evidence="2" id="KW-1185">Reference proteome</keyword>
<dbReference type="Proteomes" id="UP000037510">
    <property type="component" value="Unassembled WGS sequence"/>
</dbReference>
<sequence>MSKKGLPAGKKQEEVLLVFEVDPTECPFREFRDTELNIELWGLENEGDKMSVVDMQLSHAQVLLRSSFCRRVLSYCFILERAEGLNVS</sequence>
<name>A0A0L7LV59_OPEBR</name>
<organism evidence="1 2">
    <name type="scientific">Operophtera brumata</name>
    <name type="common">Winter moth</name>
    <name type="synonym">Phalaena brumata</name>
    <dbReference type="NCBI Taxonomy" id="104452"/>
    <lineage>
        <taxon>Eukaryota</taxon>
        <taxon>Metazoa</taxon>
        <taxon>Ecdysozoa</taxon>
        <taxon>Arthropoda</taxon>
        <taxon>Hexapoda</taxon>
        <taxon>Insecta</taxon>
        <taxon>Pterygota</taxon>
        <taxon>Neoptera</taxon>
        <taxon>Endopterygota</taxon>
        <taxon>Lepidoptera</taxon>
        <taxon>Glossata</taxon>
        <taxon>Ditrysia</taxon>
        <taxon>Geometroidea</taxon>
        <taxon>Geometridae</taxon>
        <taxon>Larentiinae</taxon>
        <taxon>Operophtera</taxon>
    </lineage>
</organism>
<proteinExistence type="predicted"/>
<accession>A0A0L7LV59</accession>
<dbReference type="AlphaFoldDB" id="A0A0L7LV59"/>
<reference evidence="1 2" key="1">
    <citation type="journal article" date="2015" name="Genome Biol. Evol.">
        <title>The genome of winter moth (Operophtera brumata) provides a genomic perspective on sexual dimorphism and phenology.</title>
        <authorList>
            <person name="Derks M.F."/>
            <person name="Smit S."/>
            <person name="Salis L."/>
            <person name="Schijlen E."/>
            <person name="Bossers A."/>
            <person name="Mateman C."/>
            <person name="Pijl A.S."/>
            <person name="de Ridder D."/>
            <person name="Groenen M.A."/>
            <person name="Visser M.E."/>
            <person name="Megens H.J."/>
        </authorList>
    </citation>
    <scope>NUCLEOTIDE SEQUENCE [LARGE SCALE GENOMIC DNA]</scope>
    <source>
        <strain evidence="1">WM2013NL</strain>
        <tissue evidence="1">Head and thorax</tissue>
    </source>
</reference>
<dbReference type="EMBL" id="JTDY01000026">
    <property type="protein sequence ID" value="KOB79347.1"/>
    <property type="molecule type" value="Genomic_DNA"/>
</dbReference>
<protein>
    <submittedName>
        <fullName evidence="1">Uncharacterized protein</fullName>
    </submittedName>
</protein>
<evidence type="ECO:0000313" key="1">
    <source>
        <dbReference type="EMBL" id="KOB79347.1"/>
    </source>
</evidence>
<evidence type="ECO:0000313" key="2">
    <source>
        <dbReference type="Proteomes" id="UP000037510"/>
    </source>
</evidence>
<gene>
    <name evidence="1" type="ORF">OBRU01_00506</name>
</gene>
<comment type="caution">
    <text evidence="1">The sequence shown here is derived from an EMBL/GenBank/DDBJ whole genome shotgun (WGS) entry which is preliminary data.</text>
</comment>